<accession>A0A1I8B9U9</accession>
<proteinExistence type="predicted"/>
<dbReference type="WBParaSite" id="MhA1_Contig1727.frz3.gene6">
    <property type="protein sequence ID" value="MhA1_Contig1727.frz3.gene6"/>
    <property type="gene ID" value="MhA1_Contig1727.frz3.gene6"/>
</dbReference>
<evidence type="ECO:0000313" key="2">
    <source>
        <dbReference type="Proteomes" id="UP000095281"/>
    </source>
</evidence>
<feature type="coiled-coil region" evidence="1">
    <location>
        <begin position="87"/>
        <end position="121"/>
    </location>
</feature>
<protein>
    <submittedName>
        <fullName evidence="3">Transposase_23 domain-containing protein</fullName>
    </submittedName>
</protein>
<keyword evidence="1" id="KW-0175">Coiled coil</keyword>
<name>A0A1I8B9U9_MELHA</name>
<reference evidence="3" key="1">
    <citation type="submission" date="2016-11" db="UniProtKB">
        <authorList>
            <consortium name="WormBaseParasite"/>
        </authorList>
    </citation>
    <scope>IDENTIFICATION</scope>
</reference>
<organism evidence="2 3">
    <name type="scientific">Meloidogyne hapla</name>
    <name type="common">Root-knot nematode worm</name>
    <dbReference type="NCBI Taxonomy" id="6305"/>
    <lineage>
        <taxon>Eukaryota</taxon>
        <taxon>Metazoa</taxon>
        <taxon>Ecdysozoa</taxon>
        <taxon>Nematoda</taxon>
        <taxon>Chromadorea</taxon>
        <taxon>Rhabditida</taxon>
        <taxon>Tylenchina</taxon>
        <taxon>Tylenchomorpha</taxon>
        <taxon>Tylenchoidea</taxon>
        <taxon>Meloidogynidae</taxon>
        <taxon>Meloidogyninae</taxon>
        <taxon>Meloidogyne</taxon>
    </lineage>
</organism>
<keyword evidence="2" id="KW-1185">Reference proteome</keyword>
<evidence type="ECO:0000313" key="3">
    <source>
        <dbReference type="WBParaSite" id="MhA1_Contig1727.frz3.gene6"/>
    </source>
</evidence>
<evidence type="ECO:0000256" key="1">
    <source>
        <dbReference type="SAM" id="Coils"/>
    </source>
</evidence>
<dbReference type="Proteomes" id="UP000095281">
    <property type="component" value="Unplaced"/>
</dbReference>
<dbReference type="AlphaFoldDB" id="A0A1I8B9U9"/>
<sequence>MRMPSADRMPKSYAIVKNLQIRSLRGNEMSPSGDAPLVNSFDKMIEQIELATQSIGNEIEKQFKKNPLVENTLNEEQELPDNLNGINTELNDKVENTIMRLDHVEQQIRAFIAEFEEEKANRLKLSEEIDQHHKCLLDRIAYLEEKLQEKIGNNQMDIDIIQNALPSGSQQTNEPIIQHENIPLVENTSIDDDISIMPQLVKEIDDQNDIEIIGEVFHDYKIGLPPFKKENEVDRITEWPVLTLKSDCSENYEKGSSTRNYVSLTTYC</sequence>